<dbReference type="Proteomes" id="UP000332515">
    <property type="component" value="Unassembled WGS sequence"/>
</dbReference>
<dbReference type="GO" id="GO:1904680">
    <property type="term" value="F:peptide transmembrane transporter activity"/>
    <property type="evidence" value="ECO:0007669"/>
    <property type="project" value="TreeGrafter"/>
</dbReference>
<dbReference type="GO" id="GO:0043190">
    <property type="term" value="C:ATP-binding cassette (ABC) transporter complex"/>
    <property type="evidence" value="ECO:0007669"/>
    <property type="project" value="InterPro"/>
</dbReference>
<dbReference type="Pfam" id="PF00496">
    <property type="entry name" value="SBP_bac_5"/>
    <property type="match status" value="1"/>
</dbReference>
<reference evidence="7 8" key="1">
    <citation type="submission" date="2019-09" db="EMBL/GenBank/DDBJ databases">
        <title>Segnochrobactrum spirostomi gen. nov., sp. nov., isolated from the ciliate Spirostomum cf. yagiui and description of a novel family, Segnochrobactraceae fam. nov. within the order Rhizobiales of the class Alphaproteobacteria.</title>
        <authorList>
            <person name="Akter S."/>
            <person name="Shazib S.U.A."/>
            <person name="Shin M.K."/>
        </authorList>
    </citation>
    <scope>NUCLEOTIDE SEQUENCE [LARGE SCALE GENOMIC DNA]</scope>
    <source>
        <strain evidence="7 8">Sp-1</strain>
    </source>
</reference>
<evidence type="ECO:0000256" key="4">
    <source>
        <dbReference type="ARBA" id="ARBA00022729"/>
    </source>
</evidence>
<keyword evidence="3" id="KW-0813">Transport</keyword>
<evidence type="ECO:0000256" key="5">
    <source>
        <dbReference type="SAM" id="SignalP"/>
    </source>
</evidence>
<evidence type="ECO:0000313" key="8">
    <source>
        <dbReference type="Proteomes" id="UP000332515"/>
    </source>
</evidence>
<dbReference type="InterPro" id="IPR023765">
    <property type="entry name" value="SBP_5_CS"/>
</dbReference>
<dbReference type="Gene3D" id="3.40.190.10">
    <property type="entry name" value="Periplasmic binding protein-like II"/>
    <property type="match status" value="1"/>
</dbReference>
<protein>
    <submittedName>
        <fullName evidence="7">ABC transporter substrate-binding protein</fullName>
    </submittedName>
</protein>
<dbReference type="PANTHER" id="PTHR30290:SF10">
    <property type="entry name" value="PERIPLASMIC OLIGOPEPTIDE-BINDING PROTEIN-RELATED"/>
    <property type="match status" value="1"/>
</dbReference>
<comment type="caution">
    <text evidence="7">The sequence shown here is derived from an EMBL/GenBank/DDBJ whole genome shotgun (WGS) entry which is preliminary data.</text>
</comment>
<dbReference type="PANTHER" id="PTHR30290">
    <property type="entry name" value="PERIPLASMIC BINDING COMPONENT OF ABC TRANSPORTER"/>
    <property type="match status" value="1"/>
</dbReference>
<accession>A0A6A7Y1V5</accession>
<dbReference type="GO" id="GO:0015833">
    <property type="term" value="P:peptide transport"/>
    <property type="evidence" value="ECO:0007669"/>
    <property type="project" value="TreeGrafter"/>
</dbReference>
<evidence type="ECO:0000256" key="1">
    <source>
        <dbReference type="ARBA" id="ARBA00004418"/>
    </source>
</evidence>
<dbReference type="Gene3D" id="3.10.105.10">
    <property type="entry name" value="Dipeptide-binding Protein, Domain 3"/>
    <property type="match status" value="1"/>
</dbReference>
<comment type="similarity">
    <text evidence="2">Belongs to the bacterial solute-binding protein 5 family.</text>
</comment>
<dbReference type="InterPro" id="IPR000914">
    <property type="entry name" value="SBP_5_dom"/>
</dbReference>
<comment type="subcellular location">
    <subcellularLocation>
        <location evidence="1">Periplasm</location>
    </subcellularLocation>
</comment>
<feature type="signal peptide" evidence="5">
    <location>
        <begin position="1"/>
        <end position="28"/>
    </location>
</feature>
<dbReference type="InterPro" id="IPR030678">
    <property type="entry name" value="Peptide/Ni-bd"/>
</dbReference>
<dbReference type="PIRSF" id="PIRSF002741">
    <property type="entry name" value="MppA"/>
    <property type="match status" value="1"/>
</dbReference>
<dbReference type="PROSITE" id="PS01040">
    <property type="entry name" value="SBP_BACTERIAL_5"/>
    <property type="match status" value="1"/>
</dbReference>
<organism evidence="7 8">
    <name type="scientific">Segnochrobactrum spirostomi</name>
    <dbReference type="NCBI Taxonomy" id="2608987"/>
    <lineage>
        <taxon>Bacteria</taxon>
        <taxon>Pseudomonadati</taxon>
        <taxon>Pseudomonadota</taxon>
        <taxon>Alphaproteobacteria</taxon>
        <taxon>Hyphomicrobiales</taxon>
        <taxon>Segnochrobactraceae</taxon>
        <taxon>Segnochrobactrum</taxon>
    </lineage>
</organism>
<evidence type="ECO:0000256" key="3">
    <source>
        <dbReference type="ARBA" id="ARBA00022448"/>
    </source>
</evidence>
<dbReference type="AlphaFoldDB" id="A0A6A7Y1V5"/>
<evidence type="ECO:0000259" key="6">
    <source>
        <dbReference type="Pfam" id="PF00496"/>
    </source>
</evidence>
<dbReference type="InterPro" id="IPR039424">
    <property type="entry name" value="SBP_5"/>
</dbReference>
<keyword evidence="8" id="KW-1185">Reference proteome</keyword>
<feature type="chain" id="PRO_5025639991" evidence="5">
    <location>
        <begin position="29"/>
        <end position="566"/>
    </location>
</feature>
<evidence type="ECO:0000313" key="7">
    <source>
        <dbReference type="EMBL" id="MQT12358.1"/>
    </source>
</evidence>
<sequence length="566" mass="61138">MINASTKRPRSRLALAALAALMVGSAMAGTAQAEDRAALLKEHSGGTLRLVTNAAEGTVDPQINYTLKNWQIFQLTYDGLVGFKRAQGAAAFEVVPDLAEAIPQPTNDGKTYVFKLRKGIKFSNGQDVTVKDVVASLQRIFKVSSPTAGTFYNGIVGADACLKTPATCTLEGGVIGDEAAGTVTINLVAADPELMFKLAVPHASILPASAPAKDVGTDPLPGTGAYMIASYNPNERMKIVRNPNFKEWSVDAQPQGFVDEIDYDFGLTEEAQITAIQNGQADWMFDPPPADRLDELGTKYEKQIHVNPLMAFWYAPLNVNLPPFNDVRVRQALNYALDRDALVGLFGGPVLAQPTCQILPPDFPGYVESCLYTKDPGTTWSAPDLDKAKALVKESGTAGQKVTVITEDTAVSKAIGTYIQSVLNDLGYDASVKPISSNIQFTYIQNTNNKVQISISQWYQDYPAASDFLNVLLSCASFHPGSDSSINISGFCDKDLDAKMAAAIKLGATDQKAANADWAKIDAAFMEKAPVAPLFTPKHIDFLSQRVGNYVFSNQFQWVIADAWVK</sequence>
<gene>
    <name evidence="7" type="ORF">F0357_06705</name>
</gene>
<proteinExistence type="inferred from homology"/>
<dbReference type="CDD" id="cd08506">
    <property type="entry name" value="PBP2_clavulanate_OppA2"/>
    <property type="match status" value="1"/>
</dbReference>
<dbReference type="RefSeq" id="WP_153479633.1">
    <property type="nucleotide sequence ID" value="NZ_VWNA01000001.1"/>
</dbReference>
<feature type="domain" description="Solute-binding protein family 5" evidence="6">
    <location>
        <begin position="93"/>
        <end position="476"/>
    </location>
</feature>
<name>A0A6A7Y1V5_9HYPH</name>
<evidence type="ECO:0000256" key="2">
    <source>
        <dbReference type="ARBA" id="ARBA00005695"/>
    </source>
</evidence>
<keyword evidence="4 5" id="KW-0732">Signal</keyword>
<dbReference type="GO" id="GO:0030288">
    <property type="term" value="C:outer membrane-bounded periplasmic space"/>
    <property type="evidence" value="ECO:0007669"/>
    <property type="project" value="UniProtKB-ARBA"/>
</dbReference>
<dbReference type="SUPFAM" id="SSF53850">
    <property type="entry name" value="Periplasmic binding protein-like II"/>
    <property type="match status" value="1"/>
</dbReference>
<dbReference type="EMBL" id="VWNA01000001">
    <property type="protein sequence ID" value="MQT12358.1"/>
    <property type="molecule type" value="Genomic_DNA"/>
</dbReference>